<dbReference type="PANTHER" id="PTHR30349">
    <property type="entry name" value="PHAGE INTEGRASE-RELATED"/>
    <property type="match status" value="1"/>
</dbReference>
<feature type="domain" description="Tyr recombinase" evidence="4">
    <location>
        <begin position="187"/>
        <end position="394"/>
    </location>
</feature>
<dbReference type="Gene3D" id="1.10.150.130">
    <property type="match status" value="1"/>
</dbReference>
<dbReference type="AlphaFoldDB" id="A0A9W6C990"/>
<dbReference type="GO" id="GO:0006310">
    <property type="term" value="P:DNA recombination"/>
    <property type="evidence" value="ECO:0007669"/>
    <property type="project" value="UniProtKB-KW"/>
</dbReference>
<organism evidence="5 6">
    <name type="scientific">Sellimonas catena</name>
    <dbReference type="NCBI Taxonomy" id="2994035"/>
    <lineage>
        <taxon>Bacteria</taxon>
        <taxon>Bacillati</taxon>
        <taxon>Bacillota</taxon>
        <taxon>Clostridia</taxon>
        <taxon>Lachnospirales</taxon>
        <taxon>Lachnospiraceae</taxon>
        <taxon>Sellimonas</taxon>
    </lineage>
</organism>
<comment type="similarity">
    <text evidence="1">Belongs to the 'phage' integrase family.</text>
</comment>
<dbReference type="GO" id="GO:0003677">
    <property type="term" value="F:DNA binding"/>
    <property type="evidence" value="ECO:0007669"/>
    <property type="project" value="UniProtKB-KW"/>
</dbReference>
<protein>
    <recommendedName>
        <fullName evidence="4">Tyr recombinase domain-containing protein</fullName>
    </recommendedName>
</protein>
<dbReference type="Proteomes" id="UP001145094">
    <property type="component" value="Unassembled WGS sequence"/>
</dbReference>
<dbReference type="InterPro" id="IPR011010">
    <property type="entry name" value="DNA_brk_join_enz"/>
</dbReference>
<evidence type="ECO:0000313" key="6">
    <source>
        <dbReference type="Proteomes" id="UP001145094"/>
    </source>
</evidence>
<keyword evidence="3" id="KW-0233">DNA recombination</keyword>
<dbReference type="GO" id="GO:0015074">
    <property type="term" value="P:DNA integration"/>
    <property type="evidence" value="ECO:0007669"/>
    <property type="project" value="InterPro"/>
</dbReference>
<reference evidence="5" key="1">
    <citation type="submission" date="2022-11" db="EMBL/GenBank/DDBJ databases">
        <title>Draft genome sequence of Sellimonas catena strain 18CBH55.</title>
        <authorList>
            <person name="Atsushi H."/>
            <person name="Moriya O."/>
            <person name="Mitsuo S."/>
        </authorList>
    </citation>
    <scope>NUCLEOTIDE SEQUENCE</scope>
    <source>
        <strain evidence="5">18CBH55</strain>
    </source>
</reference>
<dbReference type="Pfam" id="PF00589">
    <property type="entry name" value="Phage_integrase"/>
    <property type="match status" value="1"/>
</dbReference>
<dbReference type="RefSeq" id="WP_281844396.1">
    <property type="nucleotide sequence ID" value="NZ_BSCH01000002.1"/>
</dbReference>
<accession>A0A9W6C990</accession>
<dbReference type="InterPro" id="IPR002104">
    <property type="entry name" value="Integrase_catalytic"/>
</dbReference>
<dbReference type="InterPro" id="IPR010998">
    <property type="entry name" value="Integrase_recombinase_N"/>
</dbReference>
<dbReference type="EMBL" id="BSCH01000002">
    <property type="protein sequence ID" value="GLG89071.1"/>
    <property type="molecule type" value="Genomic_DNA"/>
</dbReference>
<dbReference type="PROSITE" id="PS51898">
    <property type="entry name" value="TYR_RECOMBINASE"/>
    <property type="match status" value="1"/>
</dbReference>
<dbReference type="CDD" id="cd01189">
    <property type="entry name" value="INT_ICEBs1_C_like"/>
    <property type="match status" value="1"/>
</dbReference>
<reference evidence="5" key="3">
    <citation type="journal article" date="2023" name="Int. J. Syst. Evol. Microbiol.">
        <title>Sellimonas catena sp. nov., isolated from human faeces.</title>
        <authorList>
            <person name="Hisatomi A."/>
            <person name="Ohkuma M."/>
            <person name="Sakamoto M."/>
        </authorList>
    </citation>
    <scope>NUCLEOTIDE SEQUENCE</scope>
    <source>
        <strain evidence="5">18CBH55</strain>
    </source>
</reference>
<evidence type="ECO:0000313" key="5">
    <source>
        <dbReference type="EMBL" id="GLG89071.1"/>
    </source>
</evidence>
<evidence type="ECO:0000256" key="3">
    <source>
        <dbReference type="ARBA" id="ARBA00023172"/>
    </source>
</evidence>
<sequence length="408" mass="47937">MNQNNQLTKAEKKEVQEEKRVVFFEGNSWYHRTKELMDDLTTKYSKKGGFKTPEEAEKSYWEYEERYREKQREFQVAFLKSKEVMFGEYLQYWFEHIYSLRIETTTRMLGSYTLYELILPSMETDIKLKFVTVEYLDQLLEQVSKICSSAGNKGRELLSLAFKDALFDGFINYNPVPETKPYPRTKPKIRIFSKEKLKVFLQAASKNPWYLEILLGLFCGLRKGEILGLKFSDFDFEKQTVRISRQLVANPKVKEGFEIEEYTVVERDPKTENSFRILKVPKAIMKEVERRLHYVEMKKEWYAGNYEDHGYVSSREDGKPRGLSSMNQALTKLCERNGLPVITVHGLRHMFATILIERGVPLVKISGLLGHNSIHTTYEYYCEVMDEKDKIIAFMNDTFVPERTGTEG</sequence>
<evidence type="ECO:0000259" key="4">
    <source>
        <dbReference type="PROSITE" id="PS51898"/>
    </source>
</evidence>
<dbReference type="InterPro" id="IPR050090">
    <property type="entry name" value="Tyrosine_recombinase_XerCD"/>
</dbReference>
<name>A0A9W6C990_9FIRM</name>
<evidence type="ECO:0000256" key="1">
    <source>
        <dbReference type="ARBA" id="ARBA00008857"/>
    </source>
</evidence>
<reference evidence="5" key="2">
    <citation type="submission" date="2022-11" db="EMBL/GenBank/DDBJ databases">
        <title>Draft genome sequence of Sellimonas catena strain 18CBH55.</title>
        <authorList>
            <person name="Hisatomi A."/>
            <person name="Ohkuma M."/>
            <person name="Sakamoto M."/>
        </authorList>
    </citation>
    <scope>NUCLEOTIDE SEQUENCE</scope>
    <source>
        <strain evidence="5">18CBH55</strain>
    </source>
</reference>
<dbReference type="Gene3D" id="1.10.443.10">
    <property type="entry name" value="Intergrase catalytic core"/>
    <property type="match status" value="1"/>
</dbReference>
<proteinExistence type="inferred from homology"/>
<dbReference type="InterPro" id="IPR013762">
    <property type="entry name" value="Integrase-like_cat_sf"/>
</dbReference>
<gene>
    <name evidence="5" type="ORF">Selli2_04970</name>
</gene>
<dbReference type="PANTHER" id="PTHR30349:SF64">
    <property type="entry name" value="PROPHAGE INTEGRASE INTD-RELATED"/>
    <property type="match status" value="1"/>
</dbReference>
<comment type="caution">
    <text evidence="5">The sequence shown here is derived from an EMBL/GenBank/DDBJ whole genome shotgun (WGS) entry which is preliminary data.</text>
</comment>
<keyword evidence="2" id="KW-0238">DNA-binding</keyword>
<dbReference type="SUPFAM" id="SSF56349">
    <property type="entry name" value="DNA breaking-rejoining enzymes"/>
    <property type="match status" value="1"/>
</dbReference>
<evidence type="ECO:0000256" key="2">
    <source>
        <dbReference type="ARBA" id="ARBA00023125"/>
    </source>
</evidence>